<dbReference type="GO" id="GO:0005524">
    <property type="term" value="F:ATP binding"/>
    <property type="evidence" value="ECO:0007669"/>
    <property type="project" value="UniProtKB-KW"/>
</dbReference>
<dbReference type="CDD" id="cd00082">
    <property type="entry name" value="HisKA"/>
    <property type="match status" value="1"/>
</dbReference>
<dbReference type="PROSITE" id="PS50109">
    <property type="entry name" value="HIS_KIN"/>
    <property type="match status" value="1"/>
</dbReference>
<feature type="domain" description="Protein kinase" evidence="15">
    <location>
        <begin position="72"/>
        <end position="409"/>
    </location>
</feature>
<dbReference type="PROSITE" id="PS50011">
    <property type="entry name" value="PROTEIN_KINASE_DOM"/>
    <property type="match status" value="1"/>
</dbReference>
<keyword evidence="5 13" id="KW-0597">Phosphoprotein</keyword>
<evidence type="ECO:0000256" key="4">
    <source>
        <dbReference type="ARBA" id="ARBA00022475"/>
    </source>
</evidence>
<evidence type="ECO:0000256" key="12">
    <source>
        <dbReference type="ARBA" id="ARBA00023136"/>
    </source>
</evidence>
<evidence type="ECO:0000256" key="2">
    <source>
        <dbReference type="ARBA" id="ARBA00004651"/>
    </source>
</evidence>
<feature type="compositionally biased region" description="Low complexity" evidence="14">
    <location>
        <begin position="708"/>
        <end position="726"/>
    </location>
</feature>
<dbReference type="Pfam" id="PF13185">
    <property type="entry name" value="GAF_2"/>
    <property type="match status" value="1"/>
</dbReference>
<dbReference type="SUPFAM" id="SSF55781">
    <property type="entry name" value="GAF domain-like"/>
    <property type="match status" value="1"/>
</dbReference>
<dbReference type="FunFam" id="3.40.50.2300:FF:000285">
    <property type="entry name" value="Putative sensor histidine kinase/response regulator"/>
    <property type="match status" value="1"/>
</dbReference>
<dbReference type="GO" id="GO:0000155">
    <property type="term" value="F:phosphorelay sensor kinase activity"/>
    <property type="evidence" value="ECO:0007669"/>
    <property type="project" value="InterPro"/>
</dbReference>
<evidence type="ECO:0000256" key="11">
    <source>
        <dbReference type="ARBA" id="ARBA00022989"/>
    </source>
</evidence>
<dbReference type="InterPro" id="IPR027417">
    <property type="entry name" value="P-loop_NTPase"/>
</dbReference>
<comment type="caution">
    <text evidence="18">The sequence shown here is derived from an EMBL/GenBank/DDBJ whole genome shotgun (WGS) entry which is preliminary data.</text>
</comment>
<dbReference type="Pfam" id="PF00072">
    <property type="entry name" value="Response_reg"/>
    <property type="match status" value="1"/>
</dbReference>
<dbReference type="SUPFAM" id="SSF48452">
    <property type="entry name" value="TPR-like"/>
    <property type="match status" value="1"/>
</dbReference>
<keyword evidence="11" id="KW-1133">Transmembrane helix</keyword>
<dbReference type="SUPFAM" id="SSF56112">
    <property type="entry name" value="Protein kinase-like (PK-like)"/>
    <property type="match status" value="1"/>
</dbReference>
<dbReference type="InterPro" id="IPR011009">
    <property type="entry name" value="Kinase-like_dom_sf"/>
</dbReference>
<evidence type="ECO:0000256" key="5">
    <source>
        <dbReference type="ARBA" id="ARBA00022553"/>
    </source>
</evidence>
<dbReference type="SMART" id="SM00388">
    <property type="entry name" value="HisKA"/>
    <property type="match status" value="1"/>
</dbReference>
<protein>
    <recommendedName>
        <fullName evidence="3">histidine kinase</fullName>
        <ecNumber evidence="3">2.7.13.3</ecNumber>
    </recommendedName>
</protein>
<dbReference type="PROSITE" id="PS50110">
    <property type="entry name" value="RESPONSE_REGULATORY"/>
    <property type="match status" value="1"/>
</dbReference>
<dbReference type="InterPro" id="IPR036890">
    <property type="entry name" value="HATPase_C_sf"/>
</dbReference>
<feature type="region of interest" description="Disordered" evidence="14">
    <location>
        <begin position="2174"/>
        <end position="2223"/>
    </location>
</feature>
<gene>
    <name evidence="18" type="ORF">QBC42DRAFT_19312</name>
</gene>
<dbReference type="InterPro" id="IPR011006">
    <property type="entry name" value="CheY-like_superfamily"/>
</dbReference>
<dbReference type="InterPro" id="IPR003018">
    <property type="entry name" value="GAF"/>
</dbReference>
<reference evidence="18" key="1">
    <citation type="journal article" date="2023" name="Mol. Phylogenet. Evol.">
        <title>Genome-scale phylogeny and comparative genomics of the fungal order Sordariales.</title>
        <authorList>
            <person name="Hensen N."/>
            <person name="Bonometti L."/>
            <person name="Westerberg I."/>
            <person name="Brannstrom I.O."/>
            <person name="Guillou S."/>
            <person name="Cros-Aarteil S."/>
            <person name="Calhoun S."/>
            <person name="Haridas S."/>
            <person name="Kuo A."/>
            <person name="Mondo S."/>
            <person name="Pangilinan J."/>
            <person name="Riley R."/>
            <person name="LaButti K."/>
            <person name="Andreopoulos B."/>
            <person name="Lipzen A."/>
            <person name="Chen C."/>
            <person name="Yan M."/>
            <person name="Daum C."/>
            <person name="Ng V."/>
            <person name="Clum A."/>
            <person name="Steindorff A."/>
            <person name="Ohm R.A."/>
            <person name="Martin F."/>
            <person name="Silar P."/>
            <person name="Natvig D.O."/>
            <person name="Lalanne C."/>
            <person name="Gautier V."/>
            <person name="Ament-Velasquez S.L."/>
            <person name="Kruys A."/>
            <person name="Hutchinson M.I."/>
            <person name="Powell A.J."/>
            <person name="Barry K."/>
            <person name="Miller A.N."/>
            <person name="Grigoriev I.V."/>
            <person name="Debuchy R."/>
            <person name="Gladieux P."/>
            <person name="Hiltunen Thoren M."/>
            <person name="Johannesson H."/>
        </authorList>
    </citation>
    <scope>NUCLEOTIDE SEQUENCE</scope>
    <source>
        <strain evidence="18">PSN324</strain>
    </source>
</reference>
<evidence type="ECO:0000256" key="10">
    <source>
        <dbReference type="ARBA" id="ARBA00022840"/>
    </source>
</evidence>
<evidence type="ECO:0000256" key="7">
    <source>
        <dbReference type="ARBA" id="ARBA00022692"/>
    </source>
</evidence>
<feature type="domain" description="Response regulatory" evidence="17">
    <location>
        <begin position="2245"/>
        <end position="2369"/>
    </location>
</feature>
<dbReference type="InterPro" id="IPR011990">
    <property type="entry name" value="TPR-like_helical_dom_sf"/>
</dbReference>
<feature type="domain" description="Histidine kinase" evidence="16">
    <location>
        <begin position="1939"/>
        <end position="2164"/>
    </location>
</feature>
<comment type="subcellular location">
    <subcellularLocation>
        <location evidence="2">Cell membrane</location>
        <topology evidence="2">Multi-pass membrane protein</topology>
    </subcellularLocation>
</comment>
<keyword evidence="8" id="KW-0547">Nucleotide-binding</keyword>
<dbReference type="Gene3D" id="1.10.287.130">
    <property type="match status" value="1"/>
</dbReference>
<dbReference type="EC" id="2.7.13.3" evidence="3"/>
<feature type="region of interest" description="Disordered" evidence="14">
    <location>
        <begin position="466"/>
        <end position="548"/>
    </location>
</feature>
<feature type="compositionally biased region" description="Low complexity" evidence="14">
    <location>
        <begin position="2204"/>
        <end position="2218"/>
    </location>
</feature>
<dbReference type="PRINTS" id="PR00344">
    <property type="entry name" value="BCTRLSENSOR"/>
</dbReference>
<dbReference type="EMBL" id="MU865058">
    <property type="protein sequence ID" value="KAK4458737.1"/>
    <property type="molecule type" value="Genomic_DNA"/>
</dbReference>
<evidence type="ECO:0000256" key="6">
    <source>
        <dbReference type="ARBA" id="ARBA00022679"/>
    </source>
</evidence>
<feature type="region of interest" description="Disordered" evidence="14">
    <location>
        <begin position="2388"/>
        <end position="2436"/>
    </location>
</feature>
<dbReference type="FunFam" id="3.30.450.40:FF:000044">
    <property type="entry name" value="Putative sensor histidine kinase/response regulator"/>
    <property type="match status" value="1"/>
</dbReference>
<dbReference type="Gene3D" id="3.30.565.10">
    <property type="entry name" value="Histidine kinase-like ATPase, C-terminal domain"/>
    <property type="match status" value="1"/>
</dbReference>
<keyword evidence="6" id="KW-0808">Transferase</keyword>
<dbReference type="InterPro" id="IPR003661">
    <property type="entry name" value="HisK_dim/P_dom"/>
</dbReference>
<dbReference type="GO" id="GO:0005886">
    <property type="term" value="C:plasma membrane"/>
    <property type="evidence" value="ECO:0007669"/>
    <property type="project" value="UniProtKB-SubCell"/>
</dbReference>
<feature type="compositionally biased region" description="Polar residues" evidence="14">
    <location>
        <begin position="2183"/>
        <end position="2199"/>
    </location>
</feature>
<evidence type="ECO:0000259" key="15">
    <source>
        <dbReference type="PROSITE" id="PS50011"/>
    </source>
</evidence>
<sequence>MDTAARLLDDQQLESPARIFERLHQVAGYSWDDSRPPFHSTYDTWHIFGTRFISPYSTTGSNAAATPNGAYYNSSNPSPSAAFGQISRSSSSEHRPSTSYQQNDTNSEHPLGSPVPVPPGPSDSAVVEQQVVARVSYHVLREERAFHISKNIIASVDPNAERIVKPLDIIRLPPMQGDRGTILVTIHEDPGPNYLFNVMDFGPAFYFGRKTNDRWEASRIDERDLSPPISLQDFLDFAIGAAQCLETIHHGQGIVHGEIRGDTFHYNIETNQVRLVSLGSGLRSFEHGLTSTGWSTLSRELGAKYKLQYISPEQTGRMPAEPDTRTDIYSLGILFWILLTQQPVFRGDSPLDIVQGVLSRRIPSVSAIRMDIPDVIGRIIQKCTSKNVGERYFSASGLRHDLTLVHKMLGDGNLAALRDMQIASKDISSIFRLPTAMIGREHERDKLLKIIERVARKHLAVVNGTSARATDASSISGEIDGGEVSSDGGSSADGTSRPGVPSVGQRDQRTGSAGPSAPAGTTTRRPWDRQPSVSLSLNENVLSGDGNSSELSRILSTHLSSTDSSAASLPRALKPSKYKRNGHCEIVTIEGAGGLGKSCLVHSVLAEARRRGYCATAKFDTARRTAYGPLLKLLSSLFRQVWGERNTETPFHQALKQYVRPVWPMLHKILGLPEFLLPPLEVQNSSSPSSPQISRHGLKRRGSSPEVSGISTPRASSASSSTTHSTQDFLRAGATAQTNRLMNTFIDVLRLFTHHKFICFCLDDLHYADDESIELITHIVNARLKMVIIITYRPEEFAPEKVQKIISPPSSDRCSKSVGITLTKIKLEPLNEEEIVRYVSMTLSRPMEDVVPLALVIQSKTAGNPFYMREMLSASYRKRCIYYDYVTGQWVFDLDMLFEQFQGEQDYDVLDTAFITRRLSELPAASRSILAWAALLGQTFSFNLICKLMEEKQFYEDDDATDMLGEGQSVEYSQRDLVTGLESAVQAFIVVPSDRDDHFRFAHDRYIQAASALKECNARKMHYVIAQTLLRHYSDYSALQENTASHICESVDLIKKKVLHRAPFRKLLLDRAEVATESGARPTAAKYFSNALALLQSSPWNDEAEDVSYAETLNLYLRAADCYLYMGHQSAANVLLQTVFDHARAPLDKAPAFVLQSRIFAQSGDSKQAMNSLRQCLRAMGVDVDDYPTIESCDEQFERLSVKIQAMDREEMLNPLGSKDIDSTLASFGAVLAETTSAGWWSDRVIFYQLALLMMETHFSRGVYPQSGMAFLHMSIIALARFNMTHFATSLASTCLELLDKYRDPFSIARGYMIYANFVGHVQEPIGYLASHFEWASDVAANAGDRISTILSYGLLSQLKFFAGEPCADLESYCQFCCEDIPSWHLDTRGGTILISVRQVCRALQGKTRTPNPLEVMCDEQHDALTYKKWLVSHTNNGGRSLLIYETMELIPLFLYGHYERAIEVGKAVLENADLLWSFRNARLAMLFYGLALAGTVLRRQQDPRSPAEPDSKTQIEETVRKVEELNRKIKDWQAANDVNYLAWSKLLDAQISEMLGKHGTAIRQYEEALDHASEHDFIFEEALGNYLMANIFIRNAARRSARSALRDAISLYRRFGANGIAELIESEHSILLHGPNRNPRTSDAGVQTDFAGDTTSVPYRSVESEQGDSATQQAQRAAVAQLKGERMTAWRGSTQPEAGAGLPALDMIDLHAILVSSQVISSVLRVDELLKTMCDVILQTCSGSATLAAIVVQDEGGEDLCVAASGEPEKGAIAHIPGIPLSGTCLVAENVVLYCTRFREVVFLQDLITDERFGNVSEHWLQKNPGSKAVIAIPICHGSKPLLGVLYLEGVPGSFTDRNVTVLQLLVNQIGISYSNALAMKAVEKVSAENISMVELQKRALAKAIEAETKAKNAEAEAIRNVKLAEEATKAKSIFLANVSHELRTPLNGVIGNSELLRDSNLNKEQLEMADSIRVSADLLLTVINDILDFSRMEADKMKLYIIAFNPEEMVREVVRAVSYSNREKTSKKNVKIIQDINLPPMLIYGDPIRLHQVLGNLIGNSLKFTEDGSITIGARIDSETADTATLSFWVKDTGIGISAQQLENLFQPFSQADASTARKYGGSGLGLSICKSLIETMMHGTIRLESEENIGTTARFTVTFEKAKPEVVAGDEQNLPASPLGKSQFNNTLPSATSSSDSEQKTSLSSTSTATSESLSHPSGLAQSTTLRSFSTYLSKIPKESLRIAIAEDNLINAKIAMQYMQRLGYHNVDQYDNGLKAVEGLRQKAKDGKPYHIILMDVQMPVLDGYEATKLLRNDELESVRQVLVIAMTASAIQGDREKCLAAGMNDYLAKPVRSEVLKRKLEMYVSGETGPAVATRVNGSFGRGRADSVISNGGTSGYSETEGASGGGAPGAAAGPGDGGGAGELGGATGHH</sequence>
<keyword evidence="12" id="KW-0472">Membrane</keyword>
<dbReference type="InterPro" id="IPR029016">
    <property type="entry name" value="GAF-like_dom_sf"/>
</dbReference>
<dbReference type="InterPro" id="IPR004358">
    <property type="entry name" value="Sig_transdc_His_kin-like_C"/>
</dbReference>
<feature type="region of interest" description="Disordered" evidence="14">
    <location>
        <begin position="76"/>
        <end position="124"/>
    </location>
</feature>
<dbReference type="Pfam" id="PF02518">
    <property type="entry name" value="HATPase_c"/>
    <property type="match status" value="1"/>
</dbReference>
<dbReference type="Gene3D" id="1.25.40.10">
    <property type="entry name" value="Tetratricopeptide repeat domain"/>
    <property type="match status" value="1"/>
</dbReference>
<evidence type="ECO:0000313" key="18">
    <source>
        <dbReference type="EMBL" id="KAK4458737.1"/>
    </source>
</evidence>
<comment type="catalytic activity">
    <reaction evidence="1">
        <text>ATP + protein L-histidine = ADP + protein N-phospho-L-histidine.</text>
        <dbReference type="EC" id="2.7.13.3"/>
    </reaction>
</comment>
<dbReference type="GO" id="GO:0009927">
    <property type="term" value="F:histidine phosphotransfer kinase activity"/>
    <property type="evidence" value="ECO:0007669"/>
    <property type="project" value="TreeGrafter"/>
</dbReference>
<keyword evidence="10" id="KW-0067">ATP-binding</keyword>
<dbReference type="InterPro" id="IPR003594">
    <property type="entry name" value="HATPase_dom"/>
</dbReference>
<dbReference type="PANTHER" id="PTHR43047:SF46">
    <property type="entry name" value="HISTIDINE KINASE_RESPONSE REGULATOR, PUTATIVE (AFU_ORTHOLOGUE AFUA_3G12550)-RELATED"/>
    <property type="match status" value="1"/>
</dbReference>
<dbReference type="InterPro" id="IPR001789">
    <property type="entry name" value="Sig_transdc_resp-reg_receiver"/>
</dbReference>
<dbReference type="SUPFAM" id="SSF52172">
    <property type="entry name" value="CheY-like"/>
    <property type="match status" value="1"/>
</dbReference>
<feature type="compositionally biased region" description="Low complexity" evidence="14">
    <location>
        <begin position="532"/>
        <end position="543"/>
    </location>
</feature>
<dbReference type="FunFam" id="1.10.287.130:FF:000003">
    <property type="entry name" value="Histidine kinase"/>
    <property type="match status" value="1"/>
</dbReference>
<keyword evidence="19" id="KW-1185">Reference proteome</keyword>
<feature type="region of interest" description="Disordered" evidence="14">
    <location>
        <begin position="686"/>
        <end position="726"/>
    </location>
</feature>
<dbReference type="SUPFAM" id="SSF52540">
    <property type="entry name" value="P-loop containing nucleoside triphosphate hydrolases"/>
    <property type="match status" value="1"/>
</dbReference>
<dbReference type="PANTHER" id="PTHR43047">
    <property type="entry name" value="TWO-COMPONENT HISTIDINE PROTEIN KINASE"/>
    <property type="match status" value="1"/>
</dbReference>
<feature type="compositionally biased region" description="Low complexity" evidence="14">
    <location>
        <begin position="471"/>
        <end position="494"/>
    </location>
</feature>
<dbReference type="CDD" id="cd17546">
    <property type="entry name" value="REC_hyHK_CKI1_RcsC-like"/>
    <property type="match status" value="1"/>
</dbReference>
<keyword evidence="4" id="KW-1003">Cell membrane</keyword>
<dbReference type="Pfam" id="PF13191">
    <property type="entry name" value="AAA_16"/>
    <property type="match status" value="1"/>
</dbReference>
<dbReference type="Pfam" id="PF25058">
    <property type="entry name" value="ARM_TT21"/>
    <property type="match status" value="1"/>
</dbReference>
<organism evidence="18 19">
    <name type="scientific">Cladorrhinum samala</name>
    <dbReference type="NCBI Taxonomy" id="585594"/>
    <lineage>
        <taxon>Eukaryota</taxon>
        <taxon>Fungi</taxon>
        <taxon>Dikarya</taxon>
        <taxon>Ascomycota</taxon>
        <taxon>Pezizomycotina</taxon>
        <taxon>Sordariomycetes</taxon>
        <taxon>Sordariomycetidae</taxon>
        <taxon>Sordariales</taxon>
        <taxon>Podosporaceae</taxon>
        <taxon>Cladorrhinum</taxon>
    </lineage>
</organism>
<dbReference type="Gene3D" id="3.40.50.2300">
    <property type="match status" value="1"/>
</dbReference>
<evidence type="ECO:0000259" key="17">
    <source>
        <dbReference type="PROSITE" id="PS50110"/>
    </source>
</evidence>
<dbReference type="InterPro" id="IPR041664">
    <property type="entry name" value="AAA_16"/>
</dbReference>
<dbReference type="SMART" id="SM00220">
    <property type="entry name" value="S_TKc"/>
    <property type="match status" value="1"/>
</dbReference>
<feature type="compositionally biased region" description="Gly residues" evidence="14">
    <location>
        <begin position="2408"/>
        <end position="2436"/>
    </location>
</feature>
<evidence type="ECO:0000256" key="14">
    <source>
        <dbReference type="SAM" id="MobiDB-lite"/>
    </source>
</evidence>
<reference evidence="18" key="2">
    <citation type="submission" date="2023-06" db="EMBL/GenBank/DDBJ databases">
        <authorList>
            <consortium name="Lawrence Berkeley National Laboratory"/>
            <person name="Mondo S.J."/>
            <person name="Hensen N."/>
            <person name="Bonometti L."/>
            <person name="Westerberg I."/>
            <person name="Brannstrom I.O."/>
            <person name="Guillou S."/>
            <person name="Cros-Aarteil S."/>
            <person name="Calhoun S."/>
            <person name="Haridas S."/>
            <person name="Kuo A."/>
            <person name="Pangilinan J."/>
            <person name="Riley R."/>
            <person name="Labutti K."/>
            <person name="Andreopoulos B."/>
            <person name="Lipzen A."/>
            <person name="Chen C."/>
            <person name="Yanf M."/>
            <person name="Daum C."/>
            <person name="Ng V."/>
            <person name="Clum A."/>
            <person name="Steindorff A."/>
            <person name="Ohm R."/>
            <person name="Martin F."/>
            <person name="Silar P."/>
            <person name="Natvig D."/>
            <person name="Lalanne C."/>
            <person name="Gautier V."/>
            <person name="Ament-Velasquez S.L."/>
            <person name="Kruys A."/>
            <person name="Hutchinson M.I."/>
            <person name="Powell A.J."/>
            <person name="Barry K."/>
            <person name="Miller A.N."/>
            <person name="Grigoriev I.V."/>
            <person name="Debuchy R."/>
            <person name="Gladieux P."/>
            <person name="Thoren M.H."/>
            <person name="Johannesson H."/>
        </authorList>
    </citation>
    <scope>NUCLEOTIDE SEQUENCE</scope>
    <source>
        <strain evidence="18">PSN324</strain>
    </source>
</reference>
<evidence type="ECO:0000256" key="3">
    <source>
        <dbReference type="ARBA" id="ARBA00012438"/>
    </source>
</evidence>
<proteinExistence type="predicted"/>
<dbReference type="Pfam" id="PF00512">
    <property type="entry name" value="HisKA"/>
    <property type="match status" value="1"/>
</dbReference>
<dbReference type="SUPFAM" id="SSF47384">
    <property type="entry name" value="Homodimeric domain of signal transducing histidine kinase"/>
    <property type="match status" value="1"/>
</dbReference>
<dbReference type="InterPro" id="IPR005467">
    <property type="entry name" value="His_kinase_dom"/>
</dbReference>
<dbReference type="SMART" id="SM00387">
    <property type="entry name" value="HATPase_c"/>
    <property type="match status" value="1"/>
</dbReference>
<keyword evidence="7" id="KW-0812">Transmembrane</keyword>
<dbReference type="SUPFAM" id="SSF55874">
    <property type="entry name" value="ATPase domain of HSP90 chaperone/DNA topoisomerase II/histidine kinase"/>
    <property type="match status" value="1"/>
</dbReference>
<dbReference type="InterPro" id="IPR000719">
    <property type="entry name" value="Prot_kinase_dom"/>
</dbReference>
<dbReference type="FunFam" id="3.30.565.10:FF:000010">
    <property type="entry name" value="Sensor histidine kinase RcsC"/>
    <property type="match status" value="1"/>
</dbReference>
<evidence type="ECO:0000313" key="19">
    <source>
        <dbReference type="Proteomes" id="UP001321749"/>
    </source>
</evidence>
<evidence type="ECO:0000259" key="16">
    <source>
        <dbReference type="PROSITE" id="PS50109"/>
    </source>
</evidence>
<dbReference type="Gene3D" id="3.30.450.40">
    <property type="match status" value="1"/>
</dbReference>
<evidence type="ECO:0000256" key="1">
    <source>
        <dbReference type="ARBA" id="ARBA00000085"/>
    </source>
</evidence>
<dbReference type="InterPro" id="IPR036097">
    <property type="entry name" value="HisK_dim/P_sf"/>
</dbReference>
<dbReference type="CDD" id="cd16922">
    <property type="entry name" value="HATPase_EvgS-ArcB-TorS-like"/>
    <property type="match status" value="1"/>
</dbReference>
<feature type="modified residue" description="4-aspartylphosphate" evidence="13">
    <location>
        <position position="2300"/>
    </location>
</feature>
<evidence type="ECO:0000256" key="8">
    <source>
        <dbReference type="ARBA" id="ARBA00022741"/>
    </source>
</evidence>
<dbReference type="Proteomes" id="UP001321749">
    <property type="component" value="Unassembled WGS sequence"/>
</dbReference>
<keyword evidence="9" id="KW-0418">Kinase</keyword>
<dbReference type="SMART" id="SM00448">
    <property type="entry name" value="REC"/>
    <property type="match status" value="1"/>
</dbReference>
<dbReference type="FunFam" id="1.10.510.10:FF:000579">
    <property type="entry name" value="Sensor histidine kinase/response regulator, putative"/>
    <property type="match status" value="1"/>
</dbReference>
<name>A0AAV9HGY2_9PEZI</name>
<accession>A0AAV9HGY2</accession>
<evidence type="ECO:0000256" key="9">
    <source>
        <dbReference type="ARBA" id="ARBA00022777"/>
    </source>
</evidence>
<dbReference type="Gene3D" id="1.10.510.10">
    <property type="entry name" value="Transferase(Phosphotransferase) domain 1"/>
    <property type="match status" value="1"/>
</dbReference>
<evidence type="ECO:0000256" key="13">
    <source>
        <dbReference type="PROSITE-ProRule" id="PRU00169"/>
    </source>
</evidence>